<dbReference type="HOGENOM" id="CLU_016453_0_0_6"/>
<evidence type="ECO:0000313" key="1">
    <source>
        <dbReference type="EMBL" id="AIJ10227.1"/>
    </source>
</evidence>
<dbReference type="AlphaFoldDB" id="A0A076LU51"/>
<name>A0A076LU51_9GAMM</name>
<gene>
    <name evidence="1" type="primary">ydbH</name>
    <name evidence="1" type="ORF">ETEE_3816</name>
</gene>
<reference evidence="1 2" key="1">
    <citation type="journal article" date="2012" name="PLoS ONE">
        <title>Edwardsiella comparative phylogenomics reveal the new intra/inter-species taxonomic relationships, virulence evolution and niche adaptation mechanisms.</title>
        <authorList>
            <person name="Yang M."/>
            <person name="Lv Y."/>
            <person name="Xiao J."/>
            <person name="Wu H."/>
            <person name="Zheng H."/>
            <person name="Liu Q."/>
            <person name="Zhang Y."/>
            <person name="Wang Q."/>
        </authorList>
    </citation>
    <scope>NUCLEOTIDE SEQUENCE [LARGE SCALE GENOMIC DNA]</scope>
    <source>
        <strain evidence="2">080813</strain>
    </source>
</reference>
<dbReference type="Proteomes" id="UP000028681">
    <property type="component" value="Chromosome"/>
</dbReference>
<dbReference type="InterPro" id="IPR021730">
    <property type="entry name" value="YdbH"/>
</dbReference>
<dbReference type="RefSeq" id="WP_034163395.1">
    <property type="nucleotide sequence ID" value="NZ_CP006664.1"/>
</dbReference>
<dbReference type="Pfam" id="PF11739">
    <property type="entry name" value="YdbH-like"/>
    <property type="match status" value="1"/>
</dbReference>
<protein>
    <submittedName>
        <fullName evidence="1">Uncharacterized protein</fullName>
    </submittedName>
</protein>
<sequence length="867" mass="96977">MKKRYIGAIGVAVLLSGGVAAWWSSPYWLSAALRPWLPAGAEVIIPARPYWSDGALRLPRLDYRLAACPLLSLRGAALSYRRPHWQLNADTVDLDSRCLSAAPSGGSMPSIASLQHSLPPLTLNIGRLNILPWQRYGGMLRLNNQDGTQRIGLDGEQLKLDLALEHQALSVRSLLLRLPQLDDALQLQGKIALGLDLATVPPGGLLQAQFRLSGLPHPLRLRLVWQRQGGRLLLNALDQPRPLVDLPWQQLQGALTVSGGQWFWPYGPQLLQGGIDLQLRDWLQGWRHAQLQGRVNMLTRGTQGKANMVMQLGPGRLDFQARAFPLRLNGLANHGGLSFSAALDAQVSGTPGDPSLRLLPGALLRIWGKTDDQTTLQEVRWPLAGVRISRDGVSGRLQAILRVSHRYWGQGQLHLDGQAEAFRPDKGLWRWRYWGKGQMPPLRARWDVSGQGAWQDDALHLDYLSAGFDRLTYGLARVIRPRLTLTQPLMWLRASQHAAFRAGFALAAQRIDFTHGGYLPTPRLQLTAQGESPAAMQLRGDLRAGAIGPIRLDGRWDGARLRGQAWWASQPVTVFQPLLTPSLGVRLREGRFHAQAAFSAARGQGFVAGGHLQAKGVGLWLKDGTVDGMDLTLPYRLHDSRWQLGPHTPVTLRVDRLVNQFDLRKIRADLQGYYPYDETYPLTLSDVTTDMLGGEAGFSSLRLPQHQPTLLRLHDIELSELITALKVKQFALSGKVDGELPLYLHNPQWIIHRGWLGNARPVTLRLDKDMVDAIVSNNPIGGVALDWLRYLEVGRSHTWIDLSNLGELTLDATLYGINRQKDHRRVIELNYRQQENVFQLWRSLRFGDNVQEWLQSRLSRATRSQHE</sequence>
<dbReference type="EMBL" id="CP006664">
    <property type="protein sequence ID" value="AIJ10227.1"/>
    <property type="molecule type" value="Genomic_DNA"/>
</dbReference>
<dbReference type="GeneID" id="33941188"/>
<proteinExistence type="predicted"/>
<organism evidence="1 2">
    <name type="scientific">Edwardsiella anguillarum ET080813</name>
    <dbReference type="NCBI Taxonomy" id="667120"/>
    <lineage>
        <taxon>Bacteria</taxon>
        <taxon>Pseudomonadati</taxon>
        <taxon>Pseudomonadota</taxon>
        <taxon>Gammaproteobacteria</taxon>
        <taxon>Enterobacterales</taxon>
        <taxon>Hafniaceae</taxon>
        <taxon>Edwardsiella</taxon>
    </lineage>
</organism>
<dbReference type="KEGG" id="ete:ETEE_3816"/>
<evidence type="ECO:0000313" key="2">
    <source>
        <dbReference type="Proteomes" id="UP000028681"/>
    </source>
</evidence>
<dbReference type="NCBIfam" id="NF007971">
    <property type="entry name" value="PRK10695.1"/>
    <property type="match status" value="1"/>
</dbReference>
<accession>A0A076LU51</accession>